<evidence type="ECO:0000313" key="3">
    <source>
        <dbReference type="EMBL" id="SVB09831.1"/>
    </source>
</evidence>
<feature type="compositionally biased region" description="Basic and acidic residues" evidence="1">
    <location>
        <begin position="155"/>
        <end position="168"/>
    </location>
</feature>
<sequence>MARPKKNTVDYFPHDCHWSKELEIFINKHGNEGYAFYFRLLELLGVTPDHKYDCSKSIDYQYLISKTEVDEKKLEVYIECLVSIGVIDQGLWKEKKIWVQSFVDSVAEVYEKRTTQLPTKEGFRPENSTSAGFPTRKQGFSPENGGFLYGNSQSKGEKESRGEDDHSPHTNIPTWVDEIGKQYPNIDVNHSYMRYKTYRSEKGRPVNEDGFLLWVIDDDRKGMNLKKKEKPTHTMYYCVGCDFKKQAPADKTYGHICEKCEDQMVEKHELAAFRNPITKVGQ</sequence>
<gene>
    <name evidence="3" type="ORF">METZ01_LOCUS162685</name>
</gene>
<evidence type="ECO:0000256" key="1">
    <source>
        <dbReference type="SAM" id="MobiDB-lite"/>
    </source>
</evidence>
<dbReference type="InterPro" id="IPR025400">
    <property type="entry name" value="Lin1244/Lin1753-like_N"/>
</dbReference>
<feature type="domain" description="Lin1244/Lin1753-like N-terminal" evidence="2">
    <location>
        <begin position="11"/>
        <end position="97"/>
    </location>
</feature>
<name>A0A382B8I2_9ZZZZ</name>
<feature type="region of interest" description="Disordered" evidence="1">
    <location>
        <begin position="119"/>
        <end position="174"/>
    </location>
</feature>
<accession>A0A382B8I2</accession>
<dbReference type="Pfam" id="PF14297">
    <property type="entry name" value="Lin1244_N"/>
    <property type="match status" value="1"/>
</dbReference>
<proteinExistence type="predicted"/>
<evidence type="ECO:0000259" key="2">
    <source>
        <dbReference type="Pfam" id="PF14297"/>
    </source>
</evidence>
<organism evidence="3">
    <name type="scientific">marine metagenome</name>
    <dbReference type="NCBI Taxonomy" id="408172"/>
    <lineage>
        <taxon>unclassified sequences</taxon>
        <taxon>metagenomes</taxon>
        <taxon>ecological metagenomes</taxon>
    </lineage>
</organism>
<dbReference type="EMBL" id="UINC01028589">
    <property type="protein sequence ID" value="SVB09831.1"/>
    <property type="molecule type" value="Genomic_DNA"/>
</dbReference>
<dbReference type="AlphaFoldDB" id="A0A382B8I2"/>
<protein>
    <recommendedName>
        <fullName evidence="2">Lin1244/Lin1753-like N-terminal domain-containing protein</fullName>
    </recommendedName>
</protein>
<reference evidence="3" key="1">
    <citation type="submission" date="2018-05" db="EMBL/GenBank/DDBJ databases">
        <authorList>
            <person name="Lanie J.A."/>
            <person name="Ng W.-L."/>
            <person name="Kazmierczak K.M."/>
            <person name="Andrzejewski T.M."/>
            <person name="Davidsen T.M."/>
            <person name="Wayne K.J."/>
            <person name="Tettelin H."/>
            <person name="Glass J.I."/>
            <person name="Rusch D."/>
            <person name="Podicherti R."/>
            <person name="Tsui H.-C.T."/>
            <person name="Winkler M.E."/>
        </authorList>
    </citation>
    <scope>NUCLEOTIDE SEQUENCE</scope>
</reference>